<feature type="chain" id="PRO_5039918797" evidence="1">
    <location>
        <begin position="24"/>
        <end position="112"/>
    </location>
</feature>
<evidence type="ECO:0000313" key="2">
    <source>
        <dbReference type="EMBL" id="UUX51463.1"/>
    </source>
</evidence>
<reference evidence="2" key="1">
    <citation type="submission" date="2022-08" db="EMBL/GenBank/DDBJ databases">
        <title>Nisaea acidiphila sp. nov., isolated from a marine algal debris and emended description of the genus Nisaea Urios et al. 2008.</title>
        <authorList>
            <person name="Kwon K."/>
        </authorList>
    </citation>
    <scope>NUCLEOTIDE SEQUENCE</scope>
    <source>
        <strain evidence="2">MEBiC11861</strain>
    </source>
</reference>
<evidence type="ECO:0000313" key="3">
    <source>
        <dbReference type="Proteomes" id="UP001060336"/>
    </source>
</evidence>
<feature type="signal peptide" evidence="1">
    <location>
        <begin position="1"/>
        <end position="23"/>
    </location>
</feature>
<gene>
    <name evidence="2" type="ORF">NUH88_07140</name>
</gene>
<name>A0A9J7AVU4_9PROT</name>
<dbReference type="RefSeq" id="WP_257770972.1">
    <property type="nucleotide sequence ID" value="NZ_CP102480.1"/>
</dbReference>
<sequence length="112" mass="10409">MLTLKSFVTATAIILTGSISAIAGDAPSIGGNASLNVNIGQAGVVNAGAGASGFQGSVKQSVGSVLSGNISGGLKDNVSIGQAGVVNVGAGASGAKVTACQSIGSIGSNCDS</sequence>
<dbReference type="Proteomes" id="UP001060336">
    <property type="component" value="Chromosome"/>
</dbReference>
<keyword evidence="3" id="KW-1185">Reference proteome</keyword>
<keyword evidence="1" id="KW-0732">Signal</keyword>
<protein>
    <submittedName>
        <fullName evidence="2">Uncharacterized protein</fullName>
    </submittedName>
</protein>
<dbReference type="EMBL" id="CP102480">
    <property type="protein sequence ID" value="UUX51463.1"/>
    <property type="molecule type" value="Genomic_DNA"/>
</dbReference>
<accession>A0A9J7AVU4</accession>
<dbReference type="KEGG" id="naci:NUH88_07140"/>
<dbReference type="AlphaFoldDB" id="A0A9J7AVU4"/>
<evidence type="ECO:0000256" key="1">
    <source>
        <dbReference type="SAM" id="SignalP"/>
    </source>
</evidence>
<organism evidence="2 3">
    <name type="scientific">Nisaea acidiphila</name>
    <dbReference type="NCBI Taxonomy" id="1862145"/>
    <lineage>
        <taxon>Bacteria</taxon>
        <taxon>Pseudomonadati</taxon>
        <taxon>Pseudomonadota</taxon>
        <taxon>Alphaproteobacteria</taxon>
        <taxon>Rhodospirillales</taxon>
        <taxon>Thalassobaculaceae</taxon>
        <taxon>Nisaea</taxon>
    </lineage>
</organism>
<proteinExistence type="predicted"/>